<dbReference type="EMBL" id="OU466857">
    <property type="protein sequence ID" value="CAH2033657.1"/>
    <property type="molecule type" value="Genomic_DNA"/>
</dbReference>
<proteinExistence type="predicted"/>
<dbReference type="Proteomes" id="UP000836841">
    <property type="component" value="Chromosome 1"/>
</dbReference>
<accession>A0AAU9R7N4</accession>
<gene>
    <name evidence="1" type="ORF">TAV2_LOCUS2192</name>
</gene>
<evidence type="ECO:0000313" key="1">
    <source>
        <dbReference type="EMBL" id="CAH2033657.1"/>
    </source>
</evidence>
<name>A0AAU9R7N4_THLAR</name>
<organism evidence="1 2">
    <name type="scientific">Thlaspi arvense</name>
    <name type="common">Field penny-cress</name>
    <dbReference type="NCBI Taxonomy" id="13288"/>
    <lineage>
        <taxon>Eukaryota</taxon>
        <taxon>Viridiplantae</taxon>
        <taxon>Streptophyta</taxon>
        <taxon>Embryophyta</taxon>
        <taxon>Tracheophyta</taxon>
        <taxon>Spermatophyta</taxon>
        <taxon>Magnoliopsida</taxon>
        <taxon>eudicotyledons</taxon>
        <taxon>Gunneridae</taxon>
        <taxon>Pentapetalae</taxon>
        <taxon>rosids</taxon>
        <taxon>malvids</taxon>
        <taxon>Brassicales</taxon>
        <taxon>Brassicaceae</taxon>
        <taxon>Thlaspideae</taxon>
        <taxon>Thlaspi</taxon>
    </lineage>
</organism>
<sequence>MPTLQVLAAIEEQSDGETGLSGECYRGNLIYKIEVFLNSGIFRSWKDSIIVLQTTKSLLPWSEDLKLMEPNAIRKMPNIRAQGLGSLLLLVILVEVKLQ</sequence>
<dbReference type="AlphaFoldDB" id="A0AAU9R7N4"/>
<protein>
    <submittedName>
        <fullName evidence="1">Uncharacterized protein</fullName>
    </submittedName>
</protein>
<keyword evidence="2" id="KW-1185">Reference proteome</keyword>
<reference evidence="1 2" key="1">
    <citation type="submission" date="2022-03" db="EMBL/GenBank/DDBJ databases">
        <authorList>
            <person name="Nunn A."/>
            <person name="Chopra R."/>
            <person name="Nunn A."/>
            <person name="Contreras Garrido A."/>
        </authorList>
    </citation>
    <scope>NUCLEOTIDE SEQUENCE [LARGE SCALE GENOMIC DNA]</scope>
</reference>
<evidence type="ECO:0000313" key="2">
    <source>
        <dbReference type="Proteomes" id="UP000836841"/>
    </source>
</evidence>